<dbReference type="CDD" id="cd02570">
    <property type="entry name" value="PseudoU_synth_EcTruA"/>
    <property type="match status" value="1"/>
</dbReference>
<sequence>MRNVGLKISYDGTRYAGWQIQKNAKTVQGVMQDALSMILKGGGKLKASGRTDTGVHAVGQIATFETQSRMTQGQFMMALNSLLPGDIRILDVFAAPIDFHPRYSAKKRWYRYIISNTPVLVPFFRNYSLWVNRDINIPLMNEYCKKIIGTHDFTSFATMTEDDKPQRCVFKCCFIKRNDFITIC</sequence>
<gene>
    <name evidence="5" type="ORF">LCGC14_2296600</name>
</gene>
<evidence type="ECO:0000313" key="5">
    <source>
        <dbReference type="EMBL" id="KKL51326.1"/>
    </source>
</evidence>
<evidence type="ECO:0000259" key="4">
    <source>
        <dbReference type="Pfam" id="PF01416"/>
    </source>
</evidence>
<dbReference type="AlphaFoldDB" id="A0A0F9DCB2"/>
<evidence type="ECO:0000256" key="3">
    <source>
        <dbReference type="ARBA" id="ARBA00023235"/>
    </source>
</evidence>
<dbReference type="PANTHER" id="PTHR11142:SF0">
    <property type="entry name" value="TRNA PSEUDOURIDINE SYNTHASE-LIKE 1"/>
    <property type="match status" value="1"/>
</dbReference>
<evidence type="ECO:0000256" key="2">
    <source>
        <dbReference type="ARBA" id="ARBA00022694"/>
    </source>
</evidence>
<dbReference type="Pfam" id="PF01416">
    <property type="entry name" value="PseudoU_synth_1"/>
    <property type="match status" value="1"/>
</dbReference>
<reference evidence="5" key="1">
    <citation type="journal article" date="2015" name="Nature">
        <title>Complex archaea that bridge the gap between prokaryotes and eukaryotes.</title>
        <authorList>
            <person name="Spang A."/>
            <person name="Saw J.H."/>
            <person name="Jorgensen S.L."/>
            <person name="Zaremba-Niedzwiedzka K."/>
            <person name="Martijn J."/>
            <person name="Lind A.E."/>
            <person name="van Eijk R."/>
            <person name="Schleper C."/>
            <person name="Guy L."/>
            <person name="Ettema T.J."/>
        </authorList>
    </citation>
    <scope>NUCLEOTIDE SEQUENCE</scope>
</reference>
<dbReference type="Gene3D" id="3.30.70.580">
    <property type="entry name" value="Pseudouridine synthase I, catalytic domain, N-terminal subdomain"/>
    <property type="match status" value="1"/>
</dbReference>
<dbReference type="InterPro" id="IPR020095">
    <property type="entry name" value="PsdUridine_synth_TruA_C"/>
</dbReference>
<accession>A0A0F9DCB2</accession>
<keyword evidence="2" id="KW-0819">tRNA processing</keyword>
<dbReference type="SUPFAM" id="SSF55120">
    <property type="entry name" value="Pseudouridine synthase"/>
    <property type="match status" value="1"/>
</dbReference>
<dbReference type="InterPro" id="IPR020094">
    <property type="entry name" value="TruA/RsuA/RluB/E/F_N"/>
</dbReference>
<comment type="caution">
    <text evidence="5">The sequence shown here is derived from an EMBL/GenBank/DDBJ whole genome shotgun (WGS) entry which is preliminary data.</text>
</comment>
<dbReference type="PANTHER" id="PTHR11142">
    <property type="entry name" value="PSEUDOURIDYLATE SYNTHASE"/>
    <property type="match status" value="1"/>
</dbReference>
<dbReference type="FunFam" id="3.30.70.580:FF:000001">
    <property type="entry name" value="tRNA pseudouridine synthase A"/>
    <property type="match status" value="1"/>
</dbReference>
<evidence type="ECO:0000256" key="1">
    <source>
        <dbReference type="ARBA" id="ARBA00009375"/>
    </source>
</evidence>
<proteinExistence type="inferred from homology"/>
<dbReference type="InterPro" id="IPR020097">
    <property type="entry name" value="PsdUridine_synth_TruA_a/b_dom"/>
</dbReference>
<dbReference type="GO" id="GO:0009982">
    <property type="term" value="F:pseudouridine synthase activity"/>
    <property type="evidence" value="ECO:0007669"/>
    <property type="project" value="InterPro"/>
</dbReference>
<keyword evidence="3" id="KW-0413">Isomerase</keyword>
<name>A0A0F9DCB2_9ZZZZ</name>
<feature type="domain" description="Pseudouridine synthase I TruA alpha/beta" evidence="4">
    <location>
        <begin position="9"/>
        <end position="104"/>
    </location>
</feature>
<organism evidence="5">
    <name type="scientific">marine sediment metagenome</name>
    <dbReference type="NCBI Taxonomy" id="412755"/>
    <lineage>
        <taxon>unclassified sequences</taxon>
        <taxon>metagenomes</taxon>
        <taxon>ecological metagenomes</taxon>
    </lineage>
</organism>
<dbReference type="GO" id="GO:0031119">
    <property type="term" value="P:tRNA pseudouridine synthesis"/>
    <property type="evidence" value="ECO:0007669"/>
    <property type="project" value="TreeGrafter"/>
</dbReference>
<dbReference type="EMBL" id="LAZR01032291">
    <property type="protein sequence ID" value="KKL51326.1"/>
    <property type="molecule type" value="Genomic_DNA"/>
</dbReference>
<dbReference type="GO" id="GO:0003723">
    <property type="term" value="F:RNA binding"/>
    <property type="evidence" value="ECO:0007669"/>
    <property type="project" value="InterPro"/>
</dbReference>
<protein>
    <recommendedName>
        <fullName evidence="4">Pseudouridine synthase I TruA alpha/beta domain-containing protein</fullName>
    </recommendedName>
</protein>
<comment type="similarity">
    <text evidence="1">Belongs to the tRNA pseudouridine synthase TruA family.</text>
</comment>
<dbReference type="Gene3D" id="3.30.70.660">
    <property type="entry name" value="Pseudouridine synthase I, catalytic domain, C-terminal subdomain"/>
    <property type="match status" value="1"/>
</dbReference>
<dbReference type="InterPro" id="IPR001406">
    <property type="entry name" value="PsdUridine_synth_TruA"/>
</dbReference>
<dbReference type="InterPro" id="IPR020103">
    <property type="entry name" value="PsdUridine_synth_cat_dom_sf"/>
</dbReference>